<evidence type="ECO:0000256" key="2">
    <source>
        <dbReference type="ARBA" id="ARBA00010186"/>
    </source>
</evidence>
<dbReference type="PANTHER" id="PTHR11225">
    <property type="entry name" value="NUCLEAR PORE COMPLEX PROTEIN NUP93 NUCLEOPORIN NUP93 DEAD EYE PROTEIN"/>
    <property type="match status" value="1"/>
</dbReference>
<reference evidence="5" key="1">
    <citation type="submission" date="2015-06" db="EMBL/GenBank/DDBJ databases">
        <title>Expansion of signal transduction pathways in fungi by whole-genome duplication.</title>
        <authorList>
            <consortium name="DOE Joint Genome Institute"/>
            <person name="Corrochano L.M."/>
            <person name="Kuo A."/>
            <person name="Marcet-Houben M."/>
            <person name="Polaino S."/>
            <person name="Salamov A."/>
            <person name="Villalobos J.M."/>
            <person name="Alvarez M.I."/>
            <person name="Avalos J."/>
            <person name="Benito E.P."/>
            <person name="Benoit I."/>
            <person name="Burger G."/>
            <person name="Camino L.P."/>
            <person name="Canovas D."/>
            <person name="Cerda-Olmedo E."/>
            <person name="Cheng J.-F."/>
            <person name="Dominguez A."/>
            <person name="Elias M."/>
            <person name="Eslava A.P."/>
            <person name="Glaser F."/>
            <person name="Grimwood J."/>
            <person name="Gutierrez G."/>
            <person name="Heitman J."/>
            <person name="Henrissat B."/>
            <person name="Iturriaga E.A."/>
            <person name="Lang B.F."/>
            <person name="Lavin J.L."/>
            <person name="Lee S."/>
            <person name="Li W."/>
            <person name="Lindquist E."/>
            <person name="Lopez-Garcia S."/>
            <person name="Luque E.M."/>
            <person name="Marcos A.T."/>
            <person name="Martin J."/>
            <person name="McCluskey K."/>
            <person name="Medina H.R."/>
            <person name="Miralles-Duran A."/>
            <person name="Miyazaki A."/>
            <person name="Munoz-Torres E."/>
            <person name="Oguiza J.A."/>
            <person name="Ohm R."/>
            <person name="Olmedo M."/>
            <person name="Orejas M."/>
            <person name="Ortiz-Castellanos L."/>
            <person name="Pisabarro A.G."/>
            <person name="Rodriguez-Romero J."/>
            <person name="Ruiz-Herrera J."/>
            <person name="Ruiz-Vazquez R."/>
            <person name="Sanz C."/>
            <person name="Schackwitz W."/>
            <person name="Schmutz J."/>
            <person name="Shahriari M."/>
            <person name="Shelest E."/>
            <person name="Silva-Franco F."/>
            <person name="Soanes D."/>
            <person name="Syed K."/>
            <person name="Tagua V.G."/>
            <person name="Talbot N.J."/>
            <person name="Thon M."/>
            <person name="De vries R.P."/>
            <person name="Wiebenga A."/>
            <person name="Yadav J.S."/>
            <person name="Braun E.L."/>
            <person name="Baker S."/>
            <person name="Garre V."/>
            <person name="Horwitz B."/>
            <person name="Torres-Martinez S."/>
            <person name="Idnurm A."/>
            <person name="Herrera-Estrella A."/>
            <person name="Gabaldon T."/>
            <person name="Grigoriev I.V."/>
        </authorList>
    </citation>
    <scope>NUCLEOTIDE SEQUENCE [LARGE SCALE GENOMIC DNA]</scope>
    <source>
        <strain evidence="5">NRRL 1555(-)</strain>
    </source>
</reference>
<evidence type="ECO:0000313" key="5">
    <source>
        <dbReference type="Proteomes" id="UP000077315"/>
    </source>
</evidence>
<dbReference type="GO" id="GO:0017056">
    <property type="term" value="F:structural constituent of nuclear pore"/>
    <property type="evidence" value="ECO:0007669"/>
    <property type="project" value="InterPro"/>
</dbReference>
<accession>A0A167N458</accession>
<protein>
    <submittedName>
        <fullName evidence="4">Uncharacterized protein</fullName>
    </submittedName>
</protein>
<dbReference type="Proteomes" id="UP000077315">
    <property type="component" value="Unassembled WGS sequence"/>
</dbReference>
<dbReference type="InterPro" id="IPR007231">
    <property type="entry name" value="Nucleoporin_int_Nup93/Nic96"/>
</dbReference>
<dbReference type="AlphaFoldDB" id="A0A167N458"/>
<organism evidence="4 5">
    <name type="scientific">Phycomyces blakesleeanus (strain ATCC 8743b / DSM 1359 / FGSC 10004 / NBRC 33097 / NRRL 1555)</name>
    <dbReference type="NCBI Taxonomy" id="763407"/>
    <lineage>
        <taxon>Eukaryota</taxon>
        <taxon>Fungi</taxon>
        <taxon>Fungi incertae sedis</taxon>
        <taxon>Mucoromycota</taxon>
        <taxon>Mucoromycotina</taxon>
        <taxon>Mucoromycetes</taxon>
        <taxon>Mucorales</taxon>
        <taxon>Phycomycetaceae</taxon>
        <taxon>Phycomyces</taxon>
    </lineage>
</organism>
<name>A0A167N458_PHYB8</name>
<dbReference type="RefSeq" id="XP_018292970.1">
    <property type="nucleotide sequence ID" value="XM_018431184.1"/>
</dbReference>
<gene>
    <name evidence="4" type="ORF">PHYBLDRAFT_144283</name>
</gene>
<dbReference type="InParanoid" id="A0A167N458"/>
<sequence length="119" mass="13764">MSNKLFEQLYENSKLLVKPPSDRTLPLIERGLSQIHIESEQIAERVANKKIDPKVSSEAHYFLAHHGINSQKATQSIETLDTSKTFTPEINYNDTNVEDFLRREQEKIRKRVLEELGKA</sequence>
<dbReference type="GO" id="GO:0006606">
    <property type="term" value="P:protein import into nucleus"/>
    <property type="evidence" value="ECO:0007669"/>
    <property type="project" value="TreeGrafter"/>
</dbReference>
<evidence type="ECO:0000256" key="1">
    <source>
        <dbReference type="ARBA" id="ARBA00004259"/>
    </source>
</evidence>
<comment type="similarity">
    <text evidence="2">Belongs to the nucleoporin interacting component (NIC) family.</text>
</comment>
<dbReference type="PANTHER" id="PTHR11225:SF4">
    <property type="entry name" value="NUCLEAR PORE COMPLEX PROTEIN NUP93"/>
    <property type="match status" value="1"/>
</dbReference>
<dbReference type="STRING" id="763407.A0A167N458"/>
<dbReference type="OrthoDB" id="1918363at2759"/>
<evidence type="ECO:0000313" key="4">
    <source>
        <dbReference type="EMBL" id="OAD74930.1"/>
    </source>
</evidence>
<dbReference type="GO" id="GO:0016973">
    <property type="term" value="P:poly(A)+ mRNA export from nucleus"/>
    <property type="evidence" value="ECO:0007669"/>
    <property type="project" value="TreeGrafter"/>
</dbReference>
<dbReference type="EMBL" id="KV440978">
    <property type="protein sequence ID" value="OAD74930.1"/>
    <property type="molecule type" value="Genomic_DNA"/>
</dbReference>
<dbReference type="GeneID" id="28992090"/>
<comment type="subcellular location">
    <subcellularLocation>
        <location evidence="1">Nucleus envelope</location>
    </subcellularLocation>
</comment>
<evidence type="ECO:0000256" key="3">
    <source>
        <dbReference type="ARBA" id="ARBA00023242"/>
    </source>
</evidence>
<proteinExistence type="inferred from homology"/>
<dbReference type="VEuPathDB" id="FungiDB:PHYBLDRAFT_144283"/>
<dbReference type="GO" id="GO:0005643">
    <property type="term" value="C:nuclear pore"/>
    <property type="evidence" value="ECO:0007669"/>
    <property type="project" value="InterPro"/>
</dbReference>
<keyword evidence="3" id="KW-0539">Nucleus</keyword>
<keyword evidence="5" id="KW-1185">Reference proteome</keyword>